<dbReference type="PANTHER" id="PTHR33119">
    <property type="entry name" value="IFI3P"/>
    <property type="match status" value="1"/>
</dbReference>
<dbReference type="InterPro" id="IPR025340">
    <property type="entry name" value="DUF4246"/>
</dbReference>
<feature type="domain" description="DUF4246" evidence="1">
    <location>
        <begin position="71"/>
        <end position="529"/>
    </location>
</feature>
<sequence length="592" mass="67727">MSISTLLLEKYGPESLHTVFKAPLKSLVERRIIKASAGIRKDPKWTANLDNEEMRQQWAETAAKEHEATEKDMAYIFAELEYYKALQIACGNKAVQGGVDMVWIKDIPDDDALAEEIKKYANFLEDVPEREKDWNYKSRGTDRQDLPARIYYFREAYESKVLLLIDPSVYPLNYSTTRLLLSPIESPTAALHFSTFGTMPGSYAAWSKAITELNKSLKADKAFYLAPEKSKTPLYCWLPADIHVEMDGSVSINSYINNLHPTSHAVFYSILSKVLAKTVPLLEQVLTDVVHPLEQRVIVNDEECVTFTAYHPEYDRRGDIDMSIYPDGDLDDAWDTWKNGISYTELAPEPFVEPKRPLLPYTLHGQDLQMVVKMINIYLTLDNPKHITNGWQELNVDNEKVVAIAMYYYDVENIECSPMQFRDSIGDEEGMCDYIYDAQSKKAFEFAFGYSNDIGKGYKYSQEVGGVEIKNGRIICFPNSYQYTNPPMQLIDSSKPGHAKILVFYFVHPGIRIPSTSIVGPQQQDWWAQGVFDVPPLSGLPTELCHMIQERVEMPMALTAARKARLDTEIAHHDTYYYQKYDPYVHYGDILD</sequence>
<comment type="caution">
    <text evidence="2">The sequence shown here is derived from an EMBL/GenBank/DDBJ whole genome shotgun (WGS) entry which is preliminary data.</text>
</comment>
<reference evidence="2" key="1">
    <citation type="submission" date="2022-07" db="EMBL/GenBank/DDBJ databases">
        <title>Phylogenomic reconstructions and comparative analyses of Kickxellomycotina fungi.</title>
        <authorList>
            <person name="Reynolds N.K."/>
            <person name="Stajich J.E."/>
            <person name="Barry K."/>
            <person name="Grigoriev I.V."/>
            <person name="Crous P."/>
            <person name="Smith M.E."/>
        </authorList>
    </citation>
    <scope>NUCLEOTIDE SEQUENCE</scope>
    <source>
        <strain evidence="2">NRRL 3115</strain>
    </source>
</reference>
<dbReference type="Pfam" id="PF14033">
    <property type="entry name" value="DUF4246"/>
    <property type="match status" value="1"/>
</dbReference>
<organism evidence="2 3">
    <name type="scientific">Coemansia spiralis</name>
    <dbReference type="NCBI Taxonomy" id="417178"/>
    <lineage>
        <taxon>Eukaryota</taxon>
        <taxon>Fungi</taxon>
        <taxon>Fungi incertae sedis</taxon>
        <taxon>Zoopagomycota</taxon>
        <taxon>Kickxellomycotina</taxon>
        <taxon>Kickxellomycetes</taxon>
        <taxon>Kickxellales</taxon>
        <taxon>Kickxellaceae</taxon>
        <taxon>Coemansia</taxon>
    </lineage>
</organism>
<evidence type="ECO:0000313" key="2">
    <source>
        <dbReference type="EMBL" id="KAJ2671809.1"/>
    </source>
</evidence>
<protein>
    <recommendedName>
        <fullName evidence="1">DUF4246 domain-containing protein</fullName>
    </recommendedName>
</protein>
<dbReference type="EMBL" id="JANBTW010000094">
    <property type="protein sequence ID" value="KAJ2671809.1"/>
    <property type="molecule type" value="Genomic_DNA"/>
</dbReference>
<proteinExistence type="predicted"/>
<gene>
    <name evidence="2" type="ORF">GGI25_005360</name>
</gene>
<dbReference type="PANTHER" id="PTHR33119:SF1">
    <property type="entry name" value="FE2OG DIOXYGENASE DOMAIN-CONTAINING PROTEIN"/>
    <property type="match status" value="1"/>
</dbReference>
<dbReference type="AlphaFoldDB" id="A0A9W8G499"/>
<dbReference type="OrthoDB" id="415532at2759"/>
<evidence type="ECO:0000313" key="3">
    <source>
        <dbReference type="Proteomes" id="UP001151518"/>
    </source>
</evidence>
<dbReference type="Proteomes" id="UP001151518">
    <property type="component" value="Unassembled WGS sequence"/>
</dbReference>
<dbReference type="InterPro" id="IPR049192">
    <property type="entry name" value="DUF4246_C"/>
</dbReference>
<evidence type="ECO:0000259" key="1">
    <source>
        <dbReference type="Pfam" id="PF14033"/>
    </source>
</evidence>
<name>A0A9W8G499_9FUNG</name>
<accession>A0A9W8G499</accession>